<name>A0ABR6TEX7_9PSED</name>
<keyword evidence="1" id="KW-1133">Transmembrane helix</keyword>
<gene>
    <name evidence="2" type="ORF">HF209_26645</name>
</gene>
<comment type="caution">
    <text evidence="2">The sequence shown here is derived from an EMBL/GenBank/DDBJ whole genome shotgun (WGS) entry which is preliminary data.</text>
</comment>
<keyword evidence="1" id="KW-0812">Transmembrane</keyword>
<accession>A0ABR6TEX7</accession>
<feature type="transmembrane region" description="Helical" evidence="1">
    <location>
        <begin position="41"/>
        <end position="66"/>
    </location>
</feature>
<reference evidence="2 3" key="1">
    <citation type="submission" date="2020-04" db="EMBL/GenBank/DDBJ databases">
        <title>Pseudomonas crami sp. nov., a novel proteolytic bacterial species isolated from cream.</title>
        <authorList>
            <person name="Hofmann K."/>
            <person name="Woller A."/>
            <person name="Huptas C."/>
            <person name="Wenning M."/>
            <person name="Scherer S."/>
            <person name="Doll E.V."/>
        </authorList>
    </citation>
    <scope>NUCLEOTIDE SEQUENCE [LARGE SCALE GENOMIC DNA]</scope>
    <source>
        <strain evidence="2 3">WS 5096</strain>
    </source>
</reference>
<organism evidence="2 3">
    <name type="scientific">Pseudomonas cremoris</name>
    <dbReference type="NCBI Taxonomy" id="2724178"/>
    <lineage>
        <taxon>Bacteria</taxon>
        <taxon>Pseudomonadati</taxon>
        <taxon>Pseudomonadota</taxon>
        <taxon>Gammaproteobacteria</taxon>
        <taxon>Pseudomonadales</taxon>
        <taxon>Pseudomonadaceae</taxon>
        <taxon>Pseudomonas</taxon>
    </lineage>
</organism>
<dbReference type="RefSeq" id="WP_185710041.1">
    <property type="nucleotide sequence ID" value="NZ_JAAXCZ010000018.1"/>
</dbReference>
<keyword evidence="1" id="KW-0472">Membrane</keyword>
<keyword evidence="3" id="KW-1185">Reference proteome</keyword>
<evidence type="ECO:0000313" key="3">
    <source>
        <dbReference type="Proteomes" id="UP000534677"/>
    </source>
</evidence>
<protein>
    <submittedName>
        <fullName evidence="2">Uncharacterized protein</fullName>
    </submittedName>
</protein>
<evidence type="ECO:0000313" key="2">
    <source>
        <dbReference type="EMBL" id="MBC2384527.1"/>
    </source>
</evidence>
<dbReference type="Proteomes" id="UP000534677">
    <property type="component" value="Unassembled WGS sequence"/>
</dbReference>
<dbReference type="EMBL" id="JAAXCZ010000018">
    <property type="protein sequence ID" value="MBC2384527.1"/>
    <property type="molecule type" value="Genomic_DNA"/>
</dbReference>
<proteinExistence type="predicted"/>
<feature type="transmembrane region" description="Helical" evidence="1">
    <location>
        <begin position="12"/>
        <end position="29"/>
    </location>
</feature>
<sequence length="225" mass="24807">MKIALVRLANHLLPGGLLLVGSGVAFTLLRSLRTGTNLLEMVVGFSFLAGLLASVFGFAIWAASYADTTLKRDMFRRRLAELWGRQVIPFDNKANSIFRALRQRQFPDQMNGTCWSFCIDTTAFPRYESQGYILVNGTVVHMAMVCGVRGRWHVDCYLQAACEREGAVFIVQSVCGPLKSWVAQGSEIGIDFEEGNEGLAVDSIGLVRMFRSGVPKVLARFASST</sequence>
<evidence type="ECO:0000256" key="1">
    <source>
        <dbReference type="SAM" id="Phobius"/>
    </source>
</evidence>